<sequence>MALLPLVKQLGANMVYLLPVFEHSRRYRKGELGSFYSIRDIYRLDEGLHDPLLGGADIRLEFRAFMEACHRLGMRVMLDFAFRTVARDSELLFDHPDWFYWIRADREAEFRPPVVDTRKK</sequence>
<dbReference type="SUPFAM" id="SSF51445">
    <property type="entry name" value="(Trans)glycosidases"/>
    <property type="match status" value="1"/>
</dbReference>
<dbReference type="AlphaFoldDB" id="A0A060CBQ1"/>
<dbReference type="Gene3D" id="3.20.20.80">
    <property type="entry name" value="Glycosidases"/>
    <property type="match status" value="1"/>
</dbReference>
<dbReference type="PANTHER" id="PTHR10357">
    <property type="entry name" value="ALPHA-AMYLASE FAMILY MEMBER"/>
    <property type="match status" value="1"/>
</dbReference>
<dbReference type="GO" id="GO:0009313">
    <property type="term" value="P:oligosaccharide catabolic process"/>
    <property type="evidence" value="ECO:0007669"/>
    <property type="project" value="TreeGrafter"/>
</dbReference>
<evidence type="ECO:0000313" key="1">
    <source>
        <dbReference type="EMBL" id="AIA90420.1"/>
    </source>
</evidence>
<name>A0A060CBQ1_9THEM</name>
<dbReference type="GO" id="GO:0004556">
    <property type="term" value="F:alpha-amylase activity"/>
    <property type="evidence" value="ECO:0007669"/>
    <property type="project" value="TreeGrafter"/>
</dbReference>
<organism evidence="1">
    <name type="scientific">uncultured Thermotoga sp</name>
    <dbReference type="NCBI Taxonomy" id="388610"/>
    <lineage>
        <taxon>Bacteria</taxon>
        <taxon>Thermotogati</taxon>
        <taxon>Thermotogota</taxon>
        <taxon>Thermotogae</taxon>
        <taxon>Thermotogales</taxon>
        <taxon>Thermotogaceae</taxon>
        <taxon>Thermotoga</taxon>
        <taxon>environmental samples</taxon>
    </lineage>
</organism>
<reference evidence="1" key="1">
    <citation type="journal article" date="2013" name="Environ. Microbiol.">
        <title>Seasonally variable intestinal metagenomes of the red palm weevil (Rhynchophorus ferrugineus).</title>
        <authorList>
            <person name="Jia S."/>
            <person name="Zhang X."/>
            <person name="Zhang G."/>
            <person name="Yin A."/>
            <person name="Zhang S."/>
            <person name="Li F."/>
            <person name="Wang L."/>
            <person name="Zhao D."/>
            <person name="Yun Q."/>
            <person name="Tala"/>
            <person name="Wang J."/>
            <person name="Sun G."/>
            <person name="Baabdullah M."/>
            <person name="Yu X."/>
            <person name="Hu S."/>
            <person name="Al-Mssallem I.S."/>
            <person name="Yu J."/>
        </authorList>
    </citation>
    <scope>NUCLEOTIDE SEQUENCE</scope>
</reference>
<dbReference type="EMBL" id="KF123119">
    <property type="protein sequence ID" value="AIA90420.1"/>
    <property type="molecule type" value="Genomic_DNA"/>
</dbReference>
<dbReference type="InterPro" id="IPR017853">
    <property type="entry name" value="GH"/>
</dbReference>
<dbReference type="PANTHER" id="PTHR10357:SF179">
    <property type="entry name" value="NEUTRAL AND BASIC AMINO ACID TRANSPORT PROTEIN RBAT"/>
    <property type="match status" value="1"/>
</dbReference>
<accession>A0A060CBQ1</accession>
<proteinExistence type="predicted"/>
<protein>
    <submittedName>
        <fullName evidence="1">CAZy families GH13 protein</fullName>
    </submittedName>
</protein>